<proteinExistence type="predicted"/>
<evidence type="ECO:0000313" key="1">
    <source>
        <dbReference type="EMBL" id="JAD39770.1"/>
    </source>
</evidence>
<reference evidence="1" key="2">
    <citation type="journal article" date="2015" name="Data Brief">
        <title>Shoot transcriptome of the giant reed, Arundo donax.</title>
        <authorList>
            <person name="Barrero R.A."/>
            <person name="Guerrero F.D."/>
            <person name="Moolhuijzen P."/>
            <person name="Goolsby J.A."/>
            <person name="Tidwell J."/>
            <person name="Bellgard S.E."/>
            <person name="Bellgard M.I."/>
        </authorList>
    </citation>
    <scope>NUCLEOTIDE SEQUENCE</scope>
    <source>
        <tissue evidence="1">Shoot tissue taken approximately 20 cm above the soil surface</tissue>
    </source>
</reference>
<dbReference type="EMBL" id="GBRH01258125">
    <property type="protein sequence ID" value="JAD39770.1"/>
    <property type="molecule type" value="Transcribed_RNA"/>
</dbReference>
<protein>
    <submittedName>
        <fullName evidence="1">Uncharacterized protein</fullName>
    </submittedName>
</protein>
<name>A0A0A8ZSM5_ARUDO</name>
<sequence>MAIGRSIRDISRNLKICVNISVHNKAKYFYRSIKYRTVNS</sequence>
<dbReference type="AlphaFoldDB" id="A0A0A8ZSM5"/>
<accession>A0A0A8ZSM5</accession>
<organism evidence="1">
    <name type="scientific">Arundo donax</name>
    <name type="common">Giant reed</name>
    <name type="synonym">Donax arundinaceus</name>
    <dbReference type="NCBI Taxonomy" id="35708"/>
    <lineage>
        <taxon>Eukaryota</taxon>
        <taxon>Viridiplantae</taxon>
        <taxon>Streptophyta</taxon>
        <taxon>Embryophyta</taxon>
        <taxon>Tracheophyta</taxon>
        <taxon>Spermatophyta</taxon>
        <taxon>Magnoliopsida</taxon>
        <taxon>Liliopsida</taxon>
        <taxon>Poales</taxon>
        <taxon>Poaceae</taxon>
        <taxon>PACMAD clade</taxon>
        <taxon>Arundinoideae</taxon>
        <taxon>Arundineae</taxon>
        <taxon>Arundo</taxon>
    </lineage>
</organism>
<reference evidence="1" key="1">
    <citation type="submission" date="2014-09" db="EMBL/GenBank/DDBJ databases">
        <authorList>
            <person name="Magalhaes I.L.F."/>
            <person name="Oliveira U."/>
            <person name="Santos F.R."/>
            <person name="Vidigal T.H.D.A."/>
            <person name="Brescovit A.D."/>
            <person name="Santos A.J."/>
        </authorList>
    </citation>
    <scope>NUCLEOTIDE SEQUENCE</scope>
    <source>
        <tissue evidence="1">Shoot tissue taken approximately 20 cm above the soil surface</tissue>
    </source>
</reference>